<dbReference type="RefSeq" id="WP_067617548.1">
    <property type="nucleotide sequence ID" value="NZ_MAGO01000005.1"/>
</dbReference>
<dbReference type="GO" id="GO:0015031">
    <property type="term" value="P:protein transport"/>
    <property type="evidence" value="ECO:0007669"/>
    <property type="project" value="UniProtKB-KW"/>
</dbReference>
<keyword evidence="7 9" id="KW-0472">Membrane</keyword>
<keyword evidence="5 9" id="KW-1133">Transmembrane helix</keyword>
<dbReference type="PRINTS" id="PR01506">
    <property type="entry name" value="TATBPROTEIN"/>
</dbReference>
<dbReference type="Proteomes" id="UP000093080">
    <property type="component" value="Unassembled WGS sequence"/>
</dbReference>
<protein>
    <submittedName>
        <fullName evidence="10">Twin-arginine translocation protein TatB</fullName>
    </submittedName>
</protein>
<keyword evidence="4" id="KW-0653">Protein transport</keyword>
<keyword evidence="6" id="KW-0811">Translocation</keyword>
<dbReference type="Pfam" id="PF02416">
    <property type="entry name" value="TatA_B_E"/>
    <property type="match status" value="1"/>
</dbReference>
<accession>A0A1B9F6K9</accession>
<evidence type="ECO:0000256" key="4">
    <source>
        <dbReference type="ARBA" id="ARBA00022927"/>
    </source>
</evidence>
<feature type="region of interest" description="Disordered" evidence="8">
    <location>
        <begin position="66"/>
        <end position="123"/>
    </location>
</feature>
<feature type="compositionally biased region" description="Basic and acidic residues" evidence="8">
    <location>
        <begin position="89"/>
        <end position="111"/>
    </location>
</feature>
<dbReference type="EMBL" id="MAGO01000005">
    <property type="protein sequence ID" value="OCC15445.1"/>
    <property type="molecule type" value="Genomic_DNA"/>
</dbReference>
<evidence type="ECO:0000313" key="11">
    <source>
        <dbReference type="Proteomes" id="UP000093080"/>
    </source>
</evidence>
<feature type="transmembrane region" description="Helical" evidence="9">
    <location>
        <begin position="6"/>
        <end position="25"/>
    </location>
</feature>
<organism evidence="10 11">
    <name type="scientific">Dissulfuribacter thermophilus</name>
    <dbReference type="NCBI Taxonomy" id="1156395"/>
    <lineage>
        <taxon>Bacteria</taxon>
        <taxon>Pseudomonadati</taxon>
        <taxon>Thermodesulfobacteriota</taxon>
        <taxon>Dissulfuribacteria</taxon>
        <taxon>Dissulfuribacterales</taxon>
        <taxon>Dissulfuribacteraceae</taxon>
        <taxon>Dissulfuribacter</taxon>
    </lineage>
</organism>
<comment type="subcellular location">
    <subcellularLocation>
        <location evidence="1">Membrane</location>
        <topology evidence="1">Single-pass membrane protein</topology>
    </subcellularLocation>
</comment>
<dbReference type="Gene3D" id="1.20.5.3310">
    <property type="match status" value="1"/>
</dbReference>
<dbReference type="InterPro" id="IPR003369">
    <property type="entry name" value="TatA/B/E"/>
</dbReference>
<sequence>MFGIGVPELIVIFAIALIVLGPEQLPQVAKKIARFVNDLKRTADEFKSEFDVDDVTDLKLLDKMELPELDQAKRPPGGLGGDWKPAKGHAKEIEEKEKGESSIKEVVRNQESEQSGTEDSRAS</sequence>
<dbReference type="STRING" id="1156395.DBT_1192"/>
<evidence type="ECO:0000313" key="10">
    <source>
        <dbReference type="EMBL" id="OCC15445.1"/>
    </source>
</evidence>
<gene>
    <name evidence="10" type="ORF">DBT_1192</name>
</gene>
<dbReference type="AlphaFoldDB" id="A0A1B9F6K9"/>
<keyword evidence="3 9" id="KW-0812">Transmembrane</keyword>
<comment type="caution">
    <text evidence="10">The sequence shown here is derived from an EMBL/GenBank/DDBJ whole genome shotgun (WGS) entry which is preliminary data.</text>
</comment>
<dbReference type="GO" id="GO:0016020">
    <property type="term" value="C:membrane"/>
    <property type="evidence" value="ECO:0007669"/>
    <property type="project" value="UniProtKB-SubCell"/>
</dbReference>
<evidence type="ECO:0000256" key="3">
    <source>
        <dbReference type="ARBA" id="ARBA00022692"/>
    </source>
</evidence>
<evidence type="ECO:0000256" key="5">
    <source>
        <dbReference type="ARBA" id="ARBA00022989"/>
    </source>
</evidence>
<evidence type="ECO:0000256" key="8">
    <source>
        <dbReference type="SAM" id="MobiDB-lite"/>
    </source>
</evidence>
<proteinExistence type="predicted"/>
<keyword evidence="2" id="KW-0813">Transport</keyword>
<reference evidence="10 11" key="1">
    <citation type="submission" date="2016-06" db="EMBL/GenBank/DDBJ databases">
        <title>Respiratory ammonification of nitrate coupled to the oxidation of elemental sulfur in deep-sea autotrophic thermophilic bacteria.</title>
        <authorList>
            <person name="Slobodkina G.B."/>
            <person name="Mardanov A.V."/>
            <person name="Ravin N.V."/>
            <person name="Frolova A.A."/>
            <person name="Viryasiv M.B."/>
            <person name="Chernyh N.A."/>
            <person name="Bonch-Osmolovskaya E.A."/>
            <person name="Slobodkin A.I."/>
        </authorList>
    </citation>
    <scope>NUCLEOTIDE SEQUENCE [LARGE SCALE GENOMIC DNA]</scope>
    <source>
        <strain evidence="10 11">S69</strain>
    </source>
</reference>
<name>A0A1B9F6K9_9BACT</name>
<evidence type="ECO:0000256" key="7">
    <source>
        <dbReference type="ARBA" id="ARBA00023136"/>
    </source>
</evidence>
<evidence type="ECO:0000256" key="1">
    <source>
        <dbReference type="ARBA" id="ARBA00004167"/>
    </source>
</evidence>
<evidence type="ECO:0000256" key="6">
    <source>
        <dbReference type="ARBA" id="ARBA00023010"/>
    </source>
</evidence>
<evidence type="ECO:0000256" key="9">
    <source>
        <dbReference type="SAM" id="Phobius"/>
    </source>
</evidence>
<dbReference type="PANTHER" id="PTHR33162:SF1">
    <property type="entry name" value="SEC-INDEPENDENT PROTEIN TRANSLOCASE PROTEIN TATA, CHLOROPLASTIC"/>
    <property type="match status" value="1"/>
</dbReference>
<dbReference type="PANTHER" id="PTHR33162">
    <property type="entry name" value="SEC-INDEPENDENT PROTEIN TRANSLOCASE PROTEIN TATA, CHLOROPLASTIC"/>
    <property type="match status" value="1"/>
</dbReference>
<evidence type="ECO:0000256" key="2">
    <source>
        <dbReference type="ARBA" id="ARBA00022448"/>
    </source>
</evidence>
<keyword evidence="11" id="KW-1185">Reference proteome</keyword>